<evidence type="ECO:0000313" key="1">
    <source>
        <dbReference type="EMBL" id="GHD08643.1"/>
    </source>
</evidence>
<sequence length="188" mass="21258">MTQQPGGPGEDLRVLQIRVYYDRDSGDIVHVHKLMAAATESLDDQRIDEEMSFFEESLRKRHPAEAGAAIDCLVVDEAALQEAVDPRVRLRVDVAAQKLVPDDREGKVTEEAEVLDAKVEAILRLIATIQDEDVWRTLRESWRRPGWTTPAERILVTGQLDSLRDSLEQVRQQRGRLVHGCRAVGAQR</sequence>
<reference evidence="1" key="2">
    <citation type="submission" date="2020-09" db="EMBL/GenBank/DDBJ databases">
        <authorList>
            <person name="Sun Q."/>
            <person name="Ohkuma M."/>
        </authorList>
    </citation>
    <scope>NUCLEOTIDE SEQUENCE</scope>
    <source>
        <strain evidence="1">JCM 4637</strain>
    </source>
</reference>
<proteinExistence type="predicted"/>
<name>A0A919CDR5_9ACTN</name>
<organism evidence="1 2">
    <name type="scientific">Streptomyces finlayi</name>
    <dbReference type="NCBI Taxonomy" id="67296"/>
    <lineage>
        <taxon>Bacteria</taxon>
        <taxon>Bacillati</taxon>
        <taxon>Actinomycetota</taxon>
        <taxon>Actinomycetes</taxon>
        <taxon>Kitasatosporales</taxon>
        <taxon>Streptomycetaceae</taxon>
        <taxon>Streptomyces</taxon>
    </lineage>
</organism>
<accession>A0A919CDR5</accession>
<evidence type="ECO:0000313" key="2">
    <source>
        <dbReference type="Proteomes" id="UP000638353"/>
    </source>
</evidence>
<dbReference type="EMBL" id="BMVC01000014">
    <property type="protein sequence ID" value="GHD08643.1"/>
    <property type="molecule type" value="Genomic_DNA"/>
</dbReference>
<comment type="caution">
    <text evidence="1">The sequence shown here is derived from an EMBL/GenBank/DDBJ whole genome shotgun (WGS) entry which is preliminary data.</text>
</comment>
<dbReference type="Proteomes" id="UP000638353">
    <property type="component" value="Unassembled WGS sequence"/>
</dbReference>
<dbReference type="AlphaFoldDB" id="A0A919CDR5"/>
<reference evidence="1" key="1">
    <citation type="journal article" date="2014" name="Int. J. Syst. Evol. Microbiol.">
        <title>Complete genome sequence of Corynebacterium casei LMG S-19264T (=DSM 44701T), isolated from a smear-ripened cheese.</title>
        <authorList>
            <consortium name="US DOE Joint Genome Institute (JGI-PGF)"/>
            <person name="Walter F."/>
            <person name="Albersmeier A."/>
            <person name="Kalinowski J."/>
            <person name="Ruckert C."/>
        </authorList>
    </citation>
    <scope>NUCLEOTIDE SEQUENCE</scope>
    <source>
        <strain evidence="1">JCM 4637</strain>
    </source>
</reference>
<dbReference type="RefSeq" id="WP_189826112.1">
    <property type="nucleotide sequence ID" value="NZ_BMVC01000014.1"/>
</dbReference>
<gene>
    <name evidence="1" type="ORF">GCM10010334_62150</name>
</gene>
<protein>
    <submittedName>
        <fullName evidence="1">Uncharacterized protein</fullName>
    </submittedName>
</protein>